<feature type="non-terminal residue" evidence="1">
    <location>
        <position position="187"/>
    </location>
</feature>
<gene>
    <name evidence="1" type="ORF">E6K81_01780</name>
</gene>
<evidence type="ECO:0000313" key="1">
    <source>
        <dbReference type="EMBL" id="TMQ73993.1"/>
    </source>
</evidence>
<protein>
    <submittedName>
        <fullName evidence="1">Uncharacterized protein</fullName>
    </submittedName>
</protein>
<dbReference type="AlphaFoldDB" id="A0A538UDQ2"/>
<sequence>MLRPLVRMLVPAVLALAFLLPGVSHADRRYFLQSYTPYLSPAGELELEIHSIARNGQGDSTNTGWTNRLEFEYGLTDRVTGALYLNFVQSGDAGSAMRFDGPSLEVIARLGERGRIPLDPALYLEVRENGTELEVEPKLLLAHRHGALVAAGNVIGEFERPHLGGATEKALALTAGVSREFGPVAAL</sequence>
<dbReference type="EMBL" id="VBPB01000023">
    <property type="protein sequence ID" value="TMQ73993.1"/>
    <property type="molecule type" value="Genomic_DNA"/>
</dbReference>
<comment type="caution">
    <text evidence="1">The sequence shown here is derived from an EMBL/GenBank/DDBJ whole genome shotgun (WGS) entry which is preliminary data.</text>
</comment>
<accession>A0A538UDQ2</accession>
<evidence type="ECO:0000313" key="2">
    <source>
        <dbReference type="Proteomes" id="UP000319771"/>
    </source>
</evidence>
<name>A0A538UDQ2_UNCEI</name>
<reference evidence="1 2" key="1">
    <citation type="journal article" date="2019" name="Nat. Microbiol.">
        <title>Mediterranean grassland soil C-N compound turnover is dependent on rainfall and depth, and is mediated by genomically divergent microorganisms.</title>
        <authorList>
            <person name="Diamond S."/>
            <person name="Andeer P.F."/>
            <person name="Li Z."/>
            <person name="Crits-Christoph A."/>
            <person name="Burstein D."/>
            <person name="Anantharaman K."/>
            <person name="Lane K.R."/>
            <person name="Thomas B.C."/>
            <person name="Pan C."/>
            <person name="Northen T.R."/>
            <person name="Banfield J.F."/>
        </authorList>
    </citation>
    <scope>NUCLEOTIDE SEQUENCE [LARGE SCALE GENOMIC DNA]</scope>
    <source>
        <strain evidence="1">WS_11</strain>
    </source>
</reference>
<proteinExistence type="predicted"/>
<organism evidence="1 2">
    <name type="scientific">Eiseniibacteriota bacterium</name>
    <dbReference type="NCBI Taxonomy" id="2212470"/>
    <lineage>
        <taxon>Bacteria</taxon>
        <taxon>Candidatus Eiseniibacteriota</taxon>
    </lineage>
</organism>
<dbReference type="Proteomes" id="UP000319771">
    <property type="component" value="Unassembled WGS sequence"/>
</dbReference>